<accession>A0A0G4IDL8</accession>
<gene>
    <name evidence="2" type="ORF">Cvel_13416</name>
</gene>
<name>A0A0G4IDL8_9ALVE</name>
<feature type="region of interest" description="Disordered" evidence="1">
    <location>
        <begin position="59"/>
        <end position="89"/>
    </location>
</feature>
<evidence type="ECO:0000256" key="1">
    <source>
        <dbReference type="SAM" id="MobiDB-lite"/>
    </source>
</evidence>
<evidence type="ECO:0000313" key="2">
    <source>
        <dbReference type="EMBL" id="CEM55278.1"/>
    </source>
</evidence>
<proteinExistence type="predicted"/>
<protein>
    <submittedName>
        <fullName evidence="2">Uncharacterized protein</fullName>
    </submittedName>
</protein>
<organism evidence="2">
    <name type="scientific">Chromera velia CCMP2878</name>
    <dbReference type="NCBI Taxonomy" id="1169474"/>
    <lineage>
        <taxon>Eukaryota</taxon>
        <taxon>Sar</taxon>
        <taxon>Alveolata</taxon>
        <taxon>Colpodellida</taxon>
        <taxon>Chromeraceae</taxon>
        <taxon>Chromera</taxon>
    </lineage>
</organism>
<dbReference type="EMBL" id="CDMZ01005860">
    <property type="protein sequence ID" value="CEM55278.1"/>
    <property type="molecule type" value="Genomic_DNA"/>
</dbReference>
<sequence length="89" mass="9583">MEFCGLGMGFRDGAIALVNIAVASGTKEGRKEGRKLSSGRECLRWVPLVTTTRPMHFWAHRHTHTPRSQGQKADSDSGGANEEGGGSWG</sequence>
<reference evidence="2" key="1">
    <citation type="submission" date="2014-11" db="EMBL/GenBank/DDBJ databases">
        <authorList>
            <person name="Otto D Thomas"/>
            <person name="Naeem Raeece"/>
        </authorList>
    </citation>
    <scope>NUCLEOTIDE SEQUENCE</scope>
</reference>
<dbReference type="VEuPathDB" id="CryptoDB:Cvel_13416"/>
<dbReference type="AlphaFoldDB" id="A0A0G4IDL8"/>